<comment type="caution">
    <text evidence="1">The sequence shown here is derived from an EMBL/GenBank/DDBJ whole genome shotgun (WGS) entry which is preliminary data.</text>
</comment>
<dbReference type="Proteomes" id="UP001497535">
    <property type="component" value="Unassembled WGS sequence"/>
</dbReference>
<gene>
    <name evidence="1" type="ORF">MENTE1834_LOCUS13750</name>
</gene>
<evidence type="ECO:0000313" key="1">
    <source>
        <dbReference type="EMBL" id="CAK5051956.1"/>
    </source>
</evidence>
<evidence type="ECO:0000313" key="2">
    <source>
        <dbReference type="Proteomes" id="UP001497535"/>
    </source>
</evidence>
<reference evidence="1" key="1">
    <citation type="submission" date="2023-11" db="EMBL/GenBank/DDBJ databases">
        <authorList>
            <person name="Poullet M."/>
        </authorList>
    </citation>
    <scope>NUCLEOTIDE SEQUENCE</scope>
    <source>
        <strain evidence="1">E1834</strain>
    </source>
</reference>
<dbReference type="EMBL" id="CAVMJV010000014">
    <property type="protein sequence ID" value="CAK5051956.1"/>
    <property type="molecule type" value="Genomic_DNA"/>
</dbReference>
<accession>A0ACB0YL54</accession>
<proteinExistence type="predicted"/>
<sequence length="59" mass="6620">MYLPFPSQLIYLMFSSSSNFTNPFPLTHLVFSVSISSKHLLAQQSSVASTHSFLICTKH</sequence>
<name>A0ACB0YL54_MELEN</name>
<organism evidence="1 2">
    <name type="scientific">Meloidogyne enterolobii</name>
    <name type="common">Root-knot nematode worm</name>
    <name type="synonym">Meloidogyne mayaguensis</name>
    <dbReference type="NCBI Taxonomy" id="390850"/>
    <lineage>
        <taxon>Eukaryota</taxon>
        <taxon>Metazoa</taxon>
        <taxon>Ecdysozoa</taxon>
        <taxon>Nematoda</taxon>
        <taxon>Chromadorea</taxon>
        <taxon>Rhabditida</taxon>
        <taxon>Tylenchina</taxon>
        <taxon>Tylenchomorpha</taxon>
        <taxon>Tylenchoidea</taxon>
        <taxon>Meloidogynidae</taxon>
        <taxon>Meloidogyninae</taxon>
        <taxon>Meloidogyne</taxon>
    </lineage>
</organism>
<protein>
    <submittedName>
        <fullName evidence="1">Uncharacterized protein</fullName>
    </submittedName>
</protein>
<keyword evidence="2" id="KW-1185">Reference proteome</keyword>